<feature type="domain" description="ABC transporter" evidence="5">
    <location>
        <begin position="4"/>
        <end position="232"/>
    </location>
</feature>
<evidence type="ECO:0000256" key="4">
    <source>
        <dbReference type="ARBA" id="ARBA00022840"/>
    </source>
</evidence>
<dbReference type="CDD" id="cd03230">
    <property type="entry name" value="ABC_DR_subfamily_A"/>
    <property type="match status" value="1"/>
</dbReference>
<dbReference type="Pfam" id="PF13732">
    <property type="entry name" value="DrrA1-3_C"/>
    <property type="match status" value="1"/>
</dbReference>
<dbReference type="InterPro" id="IPR025302">
    <property type="entry name" value="DrrA1/2-like_C"/>
</dbReference>
<name>A0A3E3JZ10_9FIRM</name>
<dbReference type="PROSITE" id="PS50893">
    <property type="entry name" value="ABC_TRANSPORTER_2"/>
    <property type="match status" value="1"/>
</dbReference>
<comment type="similarity">
    <text evidence="1">Belongs to the ABC transporter superfamily.</text>
</comment>
<dbReference type="AlphaFoldDB" id="A0A3E3JZ10"/>
<dbReference type="Gene3D" id="3.40.50.300">
    <property type="entry name" value="P-loop containing nucleotide triphosphate hydrolases"/>
    <property type="match status" value="1"/>
</dbReference>
<evidence type="ECO:0000259" key="5">
    <source>
        <dbReference type="PROSITE" id="PS50893"/>
    </source>
</evidence>
<dbReference type="EMBL" id="QVLX01000010">
    <property type="protein sequence ID" value="RGE85026.1"/>
    <property type="molecule type" value="Genomic_DNA"/>
</dbReference>
<evidence type="ECO:0000313" key="6">
    <source>
        <dbReference type="EMBL" id="RGE85026.1"/>
    </source>
</evidence>
<evidence type="ECO:0000256" key="1">
    <source>
        <dbReference type="ARBA" id="ARBA00005417"/>
    </source>
</evidence>
<dbReference type="PANTHER" id="PTHR43335:SF4">
    <property type="entry name" value="ABC TRANSPORTER, ATP-BINDING PROTEIN"/>
    <property type="match status" value="1"/>
</dbReference>
<comment type="caution">
    <text evidence="6">The sequence shown here is derived from an EMBL/GenBank/DDBJ whole genome shotgun (WGS) entry which is preliminary data.</text>
</comment>
<dbReference type="InterPro" id="IPR003439">
    <property type="entry name" value="ABC_transporter-like_ATP-bd"/>
</dbReference>
<dbReference type="Proteomes" id="UP000261080">
    <property type="component" value="Unassembled WGS sequence"/>
</dbReference>
<dbReference type="SUPFAM" id="SSF52540">
    <property type="entry name" value="P-loop containing nucleoside triphosphate hydrolases"/>
    <property type="match status" value="1"/>
</dbReference>
<organism evidence="6 7">
    <name type="scientific">Sellimonas intestinalis</name>
    <dbReference type="NCBI Taxonomy" id="1653434"/>
    <lineage>
        <taxon>Bacteria</taxon>
        <taxon>Bacillati</taxon>
        <taxon>Bacillota</taxon>
        <taxon>Clostridia</taxon>
        <taxon>Lachnospirales</taxon>
        <taxon>Lachnospiraceae</taxon>
        <taxon>Sellimonas</taxon>
    </lineage>
</organism>
<dbReference type="RefSeq" id="WP_024731966.1">
    <property type="nucleotide sequence ID" value="NZ_BAABYU010000001.1"/>
</dbReference>
<gene>
    <name evidence="6" type="ORF">DW016_14135</name>
</gene>
<reference evidence="6 7" key="1">
    <citation type="submission" date="2018-08" db="EMBL/GenBank/DDBJ databases">
        <title>A genome reference for cultivated species of the human gut microbiota.</title>
        <authorList>
            <person name="Zou Y."/>
            <person name="Xue W."/>
            <person name="Luo G."/>
        </authorList>
    </citation>
    <scope>NUCLEOTIDE SEQUENCE [LARGE SCALE GENOMIC DNA]</scope>
    <source>
        <strain evidence="6 7">AF37-2AT</strain>
    </source>
</reference>
<sequence>MDILSIRDLTKSFGSRTVIDHLHLSVPAHSVFGFIGKNGAGKTTTMRMIVGLLKPDHGEIQVNGERVSFGENQTNRYIGYLPDVPEYYGFMTASQYLTLCGEITGMQSSDVRRRILDLLDLVGLTDSKKHIHTYSRGMKQRLGIAQALLNAPKLLICDEPTSALDPVGRKEILDILSSVTEETTVLFSTHVLSDVERICDHVALLHDGSIVVQGTLENLKRKGNGEKIQIEFERRSDAEACLKKYPESLQTDALTIILPKRADITMPSVMADLVSRQVPVQKLEKLEPTLEDLFLEVVEHETAPCHDEKRTL</sequence>
<keyword evidence="3" id="KW-0547">Nucleotide-binding</keyword>
<dbReference type="InterPro" id="IPR003593">
    <property type="entry name" value="AAA+_ATPase"/>
</dbReference>
<dbReference type="PANTHER" id="PTHR43335">
    <property type="entry name" value="ABC TRANSPORTER, ATP-BINDING PROTEIN"/>
    <property type="match status" value="1"/>
</dbReference>
<evidence type="ECO:0000256" key="2">
    <source>
        <dbReference type="ARBA" id="ARBA00022448"/>
    </source>
</evidence>
<accession>A0A3E3JZ10</accession>
<protein>
    <submittedName>
        <fullName evidence="6">ABC transporter ATP-binding protein</fullName>
    </submittedName>
</protein>
<keyword evidence="7" id="KW-1185">Reference proteome</keyword>
<dbReference type="Pfam" id="PF00005">
    <property type="entry name" value="ABC_tran"/>
    <property type="match status" value="1"/>
</dbReference>
<keyword evidence="4 6" id="KW-0067">ATP-binding</keyword>
<dbReference type="InterPro" id="IPR027417">
    <property type="entry name" value="P-loop_NTPase"/>
</dbReference>
<dbReference type="GO" id="GO:0005524">
    <property type="term" value="F:ATP binding"/>
    <property type="evidence" value="ECO:0007669"/>
    <property type="project" value="UniProtKB-KW"/>
</dbReference>
<dbReference type="SMART" id="SM00382">
    <property type="entry name" value="AAA"/>
    <property type="match status" value="1"/>
</dbReference>
<keyword evidence="2" id="KW-0813">Transport</keyword>
<evidence type="ECO:0000256" key="3">
    <source>
        <dbReference type="ARBA" id="ARBA00022741"/>
    </source>
</evidence>
<evidence type="ECO:0000313" key="7">
    <source>
        <dbReference type="Proteomes" id="UP000261080"/>
    </source>
</evidence>
<dbReference type="GO" id="GO:0016887">
    <property type="term" value="F:ATP hydrolysis activity"/>
    <property type="evidence" value="ECO:0007669"/>
    <property type="project" value="InterPro"/>
</dbReference>
<proteinExistence type="inferred from homology"/>
<dbReference type="OrthoDB" id="9804819at2"/>